<evidence type="ECO:0000256" key="1">
    <source>
        <dbReference type="SAM" id="SignalP"/>
    </source>
</evidence>
<dbReference type="AlphaFoldDB" id="A0A2H9VNR1"/>
<dbReference type="Proteomes" id="UP000242687">
    <property type="component" value="Unassembled WGS sequence"/>
</dbReference>
<organism evidence="2 3">
    <name type="scientific">Mucilaginibacter auburnensis</name>
    <dbReference type="NCBI Taxonomy" id="1457233"/>
    <lineage>
        <taxon>Bacteria</taxon>
        <taxon>Pseudomonadati</taxon>
        <taxon>Bacteroidota</taxon>
        <taxon>Sphingobacteriia</taxon>
        <taxon>Sphingobacteriales</taxon>
        <taxon>Sphingobacteriaceae</taxon>
        <taxon>Mucilaginibacter</taxon>
    </lineage>
</organism>
<keyword evidence="3" id="KW-1185">Reference proteome</keyword>
<accession>A0A2H9VNR1</accession>
<sequence>MKKTFTIAALLVCSFAAAFAAFADLSGKWKGMMKFNDMEFPLNYTFKVDGEKLTGTIGSDQGEFPIADGKIKGSDFTFTLDFNGEKIPNTGKYYGDSTVITSEFQGMKNKIKLTRAQ</sequence>
<dbReference type="OrthoDB" id="796539at2"/>
<evidence type="ECO:0000313" key="2">
    <source>
        <dbReference type="EMBL" id="PJJ79942.1"/>
    </source>
</evidence>
<protein>
    <recommendedName>
        <fullName evidence="4">Glycoside hydrolase</fullName>
    </recommendedName>
</protein>
<dbReference type="EMBL" id="PGFJ01000002">
    <property type="protein sequence ID" value="PJJ79942.1"/>
    <property type="molecule type" value="Genomic_DNA"/>
</dbReference>
<name>A0A2H9VNR1_9SPHI</name>
<feature type="signal peptide" evidence="1">
    <location>
        <begin position="1"/>
        <end position="23"/>
    </location>
</feature>
<evidence type="ECO:0008006" key="4">
    <source>
        <dbReference type="Google" id="ProtNLM"/>
    </source>
</evidence>
<proteinExistence type="predicted"/>
<feature type="chain" id="PRO_5014147084" description="Glycoside hydrolase" evidence="1">
    <location>
        <begin position="24"/>
        <end position="117"/>
    </location>
</feature>
<dbReference type="RefSeq" id="WP_100342246.1">
    <property type="nucleotide sequence ID" value="NZ_PGFJ01000002.1"/>
</dbReference>
<gene>
    <name evidence="2" type="ORF">CLV57_3081</name>
</gene>
<comment type="caution">
    <text evidence="2">The sequence shown here is derived from an EMBL/GenBank/DDBJ whole genome shotgun (WGS) entry which is preliminary data.</text>
</comment>
<evidence type="ECO:0000313" key="3">
    <source>
        <dbReference type="Proteomes" id="UP000242687"/>
    </source>
</evidence>
<reference evidence="2 3" key="1">
    <citation type="submission" date="2017-11" db="EMBL/GenBank/DDBJ databases">
        <title>Genomic Encyclopedia of Archaeal and Bacterial Type Strains, Phase II (KMG-II): From Individual Species to Whole Genera.</title>
        <authorList>
            <person name="Goeker M."/>
        </authorList>
    </citation>
    <scope>NUCLEOTIDE SEQUENCE [LARGE SCALE GENOMIC DNA]</scope>
    <source>
        <strain evidence="2 3">DSM 28175</strain>
    </source>
</reference>
<keyword evidence="1" id="KW-0732">Signal</keyword>